<dbReference type="SUPFAM" id="SSF51658">
    <property type="entry name" value="Xylose isomerase-like"/>
    <property type="match status" value="1"/>
</dbReference>
<proteinExistence type="inferred from homology"/>
<organism evidence="5 6">
    <name type="scientific">Catenibacillus scindens</name>
    <dbReference type="NCBI Taxonomy" id="673271"/>
    <lineage>
        <taxon>Bacteria</taxon>
        <taxon>Bacillati</taxon>
        <taxon>Bacillota</taxon>
        <taxon>Clostridia</taxon>
        <taxon>Lachnospirales</taxon>
        <taxon>Lachnospiraceae</taxon>
        <taxon>Catenibacillus</taxon>
    </lineage>
</organism>
<dbReference type="Proteomes" id="UP000543642">
    <property type="component" value="Unassembled WGS sequence"/>
</dbReference>
<dbReference type="Pfam" id="PF01261">
    <property type="entry name" value="AP_endonuc_2"/>
    <property type="match status" value="1"/>
</dbReference>
<dbReference type="InterPro" id="IPR050417">
    <property type="entry name" value="Sugar_Epim/Isomerase"/>
</dbReference>
<dbReference type="PANTHER" id="PTHR43489:SF3">
    <property type="entry name" value="XYLOSE ISOMERASE DOMAIN PROTEIN TIM BARREL"/>
    <property type="match status" value="1"/>
</dbReference>
<evidence type="ECO:0000313" key="5">
    <source>
        <dbReference type="EMBL" id="MBB5265568.1"/>
    </source>
</evidence>
<dbReference type="PIRSF" id="PIRSF006241">
    <property type="entry name" value="HyI"/>
    <property type="match status" value="1"/>
</dbReference>
<comment type="caution">
    <text evidence="5">The sequence shown here is derived from an EMBL/GenBank/DDBJ whole genome shotgun (WGS) entry which is preliminary data.</text>
</comment>
<evidence type="ECO:0000259" key="4">
    <source>
        <dbReference type="Pfam" id="PF01261"/>
    </source>
</evidence>
<dbReference type="GO" id="GO:0008903">
    <property type="term" value="F:hydroxypyruvate isomerase activity"/>
    <property type="evidence" value="ECO:0007669"/>
    <property type="project" value="UniProtKB-EC"/>
</dbReference>
<evidence type="ECO:0000313" key="6">
    <source>
        <dbReference type="Proteomes" id="UP000543642"/>
    </source>
</evidence>
<dbReference type="InterPro" id="IPR013022">
    <property type="entry name" value="Xyl_isomerase-like_TIM-brl"/>
</dbReference>
<sequence length="252" mass="28284">MKYSVCTETVFDGVDILDAMKSVKECGYDAVEFWFWWTRDVEAIANASKELDLPVAAICAPFGKPGDASTHDEYVKDLEKTFHAADQLGCDTIIIQGGWIDENIPEAIHRKNIIKLYKRIAPMAEAAGKLLVIEPLNQKVNHPTYHLASSRDAFDIVDIVGSPNLKILFDMYHQQITEGNLIANITENIDKIGHFHMAGNPGRNDIFLGEINYTNILKVIEETGYTGYAGLEYYPFGDARESLIKTRKEVLI</sequence>
<protein>
    <submittedName>
        <fullName evidence="5">Hydroxypyruvate isomerase</fullName>
        <ecNumber evidence="5">5.3.1.22</ecNumber>
    </submittedName>
</protein>
<gene>
    <name evidence="5" type="ORF">HNP82_002714</name>
</gene>
<dbReference type="InterPro" id="IPR036237">
    <property type="entry name" value="Xyl_isomerase-like_sf"/>
</dbReference>
<dbReference type="InterPro" id="IPR026040">
    <property type="entry name" value="HyI-like"/>
</dbReference>
<feature type="active site" description="Proton donor/acceptor" evidence="3">
    <location>
        <position position="134"/>
    </location>
</feature>
<dbReference type="AlphaFoldDB" id="A0A7W8M5T3"/>
<dbReference type="Gene3D" id="3.20.20.150">
    <property type="entry name" value="Divalent-metal-dependent TIM barrel enzymes"/>
    <property type="match status" value="1"/>
</dbReference>
<evidence type="ECO:0000256" key="2">
    <source>
        <dbReference type="PIRNR" id="PIRNR006241"/>
    </source>
</evidence>
<comment type="similarity">
    <text evidence="2">Belongs to the hyi family.</text>
</comment>
<feature type="active site" description="Proton donor/acceptor" evidence="3">
    <location>
        <position position="232"/>
    </location>
</feature>
<name>A0A7W8M5T3_9FIRM</name>
<keyword evidence="1 2" id="KW-0413">Isomerase</keyword>
<feature type="domain" description="Xylose isomerase-like TIM barrel" evidence="4">
    <location>
        <begin position="22"/>
        <end position="242"/>
    </location>
</feature>
<evidence type="ECO:0000256" key="1">
    <source>
        <dbReference type="ARBA" id="ARBA00023235"/>
    </source>
</evidence>
<evidence type="ECO:0000256" key="3">
    <source>
        <dbReference type="PIRSR" id="PIRSR006241-50"/>
    </source>
</evidence>
<reference evidence="5 6" key="1">
    <citation type="submission" date="2020-08" db="EMBL/GenBank/DDBJ databases">
        <title>Genomic Encyclopedia of Type Strains, Phase IV (KMG-IV): sequencing the most valuable type-strain genomes for metagenomic binning, comparative biology and taxonomic classification.</title>
        <authorList>
            <person name="Goeker M."/>
        </authorList>
    </citation>
    <scope>NUCLEOTIDE SEQUENCE [LARGE SCALE GENOMIC DNA]</scope>
    <source>
        <strain evidence="5 6">DSM 106146</strain>
    </source>
</reference>
<accession>A0A7W8M5T3</accession>
<keyword evidence="5" id="KW-0670">Pyruvate</keyword>
<dbReference type="PANTHER" id="PTHR43489">
    <property type="entry name" value="ISOMERASE"/>
    <property type="match status" value="1"/>
</dbReference>
<keyword evidence="6" id="KW-1185">Reference proteome</keyword>
<dbReference type="RefSeq" id="WP_183775530.1">
    <property type="nucleotide sequence ID" value="NZ_JACHFW010000012.1"/>
</dbReference>
<dbReference type="EC" id="5.3.1.22" evidence="5"/>
<dbReference type="EMBL" id="JACHFW010000012">
    <property type="protein sequence ID" value="MBB5265568.1"/>
    <property type="molecule type" value="Genomic_DNA"/>
</dbReference>